<evidence type="ECO:0000259" key="1">
    <source>
        <dbReference type="Pfam" id="PF20057"/>
    </source>
</evidence>
<feature type="domain" description="DUF6456" evidence="1">
    <location>
        <begin position="110"/>
        <end position="245"/>
    </location>
</feature>
<dbReference type="Proteomes" id="UP000481252">
    <property type="component" value="Unassembled WGS sequence"/>
</dbReference>
<accession>A0A7C9VBN8</accession>
<keyword evidence="3" id="KW-1185">Reference proteome</keyword>
<protein>
    <recommendedName>
        <fullName evidence="1">DUF6456 domain-containing protein</fullName>
    </recommendedName>
</protein>
<evidence type="ECO:0000313" key="3">
    <source>
        <dbReference type="Proteomes" id="UP000481252"/>
    </source>
</evidence>
<proteinExistence type="predicted"/>
<organism evidence="2 3">
    <name type="scientific">Mesorhizobium zhangyense</name>
    <dbReference type="NCBI Taxonomy" id="1776730"/>
    <lineage>
        <taxon>Bacteria</taxon>
        <taxon>Pseudomonadati</taxon>
        <taxon>Pseudomonadota</taxon>
        <taxon>Alphaproteobacteria</taxon>
        <taxon>Hyphomicrobiales</taxon>
        <taxon>Phyllobacteriaceae</taxon>
        <taxon>Mesorhizobium</taxon>
    </lineage>
</organism>
<name>A0A7C9VBN8_9HYPH</name>
<reference evidence="2 3" key="1">
    <citation type="submission" date="2020-02" db="EMBL/GenBank/DDBJ databases">
        <title>Genome sequence of the type strain CGMCC 1.15528 of Mesorhizobium zhangyense.</title>
        <authorList>
            <person name="Gao J."/>
            <person name="Sun J."/>
        </authorList>
    </citation>
    <scope>NUCLEOTIDE SEQUENCE [LARGE SCALE GENOMIC DNA]</scope>
    <source>
        <strain evidence="2 3">CGMCC 1.15528</strain>
    </source>
</reference>
<dbReference type="InterPro" id="IPR045599">
    <property type="entry name" value="DUF6456"/>
</dbReference>
<dbReference type="AlphaFoldDB" id="A0A7C9VBN8"/>
<evidence type="ECO:0000313" key="2">
    <source>
        <dbReference type="EMBL" id="NGN40588.1"/>
    </source>
</evidence>
<gene>
    <name evidence="2" type="ORF">G6N74_05890</name>
</gene>
<sequence length="271" mass="29509">MTQSTIEENEARRRISSFLSKGPAMVQETAVDGKLLLESEEHGTIAVDTEALVDLIGRGVVARCDDKVRLVAARPAGTQAVVADETACQQRQCDFETRVIEIDGVSALATVNLSESPLGQLMRRKTRNGAPFLSLAEFEAGERLRSDYTRGQIMPRLGANWVASVASGKRGGGNGIAELTDSALAARQRVDRAIVVVGPELSGVLIDVCCFLKGLEQVELERGWPVRSAKIVLKTALGVLSRHYRPQSVTPSQTKRMLHWGSEDYRPALDR</sequence>
<dbReference type="Pfam" id="PF20057">
    <property type="entry name" value="DUF6456"/>
    <property type="match status" value="1"/>
</dbReference>
<comment type="caution">
    <text evidence="2">The sequence shown here is derived from an EMBL/GenBank/DDBJ whole genome shotgun (WGS) entry which is preliminary data.</text>
</comment>
<dbReference type="EMBL" id="JAAKZG010000002">
    <property type="protein sequence ID" value="NGN40588.1"/>
    <property type="molecule type" value="Genomic_DNA"/>
</dbReference>